<dbReference type="SUPFAM" id="SSF48452">
    <property type="entry name" value="TPR-like"/>
    <property type="match status" value="2"/>
</dbReference>
<protein>
    <submittedName>
        <fullName evidence="7">Tetratricopeptide repeat protein</fullName>
    </submittedName>
</protein>
<comment type="caution">
    <text evidence="7">The sequence shown here is derived from an EMBL/GenBank/DDBJ whole genome shotgun (WGS) entry which is preliminary data.</text>
</comment>
<dbReference type="PROSITE" id="PS50005">
    <property type="entry name" value="TPR"/>
    <property type="match status" value="1"/>
</dbReference>
<comment type="subcellular location">
    <subcellularLocation>
        <location evidence="1">Cytoplasm</location>
    </subcellularLocation>
</comment>
<dbReference type="Pfam" id="PF18801">
    <property type="entry name" value="RapH_N"/>
    <property type="match status" value="1"/>
</dbReference>
<dbReference type="Proteomes" id="UP001177121">
    <property type="component" value="Unassembled WGS sequence"/>
</dbReference>
<dbReference type="PANTHER" id="PTHR46630:SF1">
    <property type="entry name" value="TETRATRICOPEPTIDE REPEAT PROTEIN 29"/>
    <property type="match status" value="1"/>
</dbReference>
<evidence type="ECO:0000256" key="4">
    <source>
        <dbReference type="ARBA" id="ARBA00022803"/>
    </source>
</evidence>
<evidence type="ECO:0000256" key="3">
    <source>
        <dbReference type="ARBA" id="ARBA00022737"/>
    </source>
</evidence>
<evidence type="ECO:0000313" key="8">
    <source>
        <dbReference type="Proteomes" id="UP001177121"/>
    </source>
</evidence>
<dbReference type="InterPro" id="IPR019734">
    <property type="entry name" value="TPR_rpt"/>
</dbReference>
<evidence type="ECO:0000256" key="2">
    <source>
        <dbReference type="ARBA" id="ARBA00022490"/>
    </source>
</evidence>
<sequence length="387" mass="46478">MKTEKVIPYDLVATTKMNHWYVAIKKNWVGRAEEMRKEVMQEIKIMEENQDVLLYYSLLEFRHKLMLSYMYPNAIKDIEKNYGKLKEYEGHENLTGMLEYYYYFFMGMFYFRQKELTFSLNHYRQAEKYLDSIDSEDIEVEKAEFYFKLSEVYYHMKQTYFSMNYAMRAYNIFKKQPDVDGNSTYGVQKVRCQFVIFGNLLDSMKFDDALKRAYKAYQEAEELNKNEKNREHLIRSALFNIGLCYNQMEELDKAFFYFNKSLQIIEPENHDYAAKTLFVISFLKGRQNDTKNAQAFYEQSKQIAEQYNNEVVIEKLKMVKGLFLDSDLNLVREAFQFFRERCMYPDMESYGVVIADFLTGKKEAWGAIEFYRLANEARRQIKRGEAI</sequence>
<keyword evidence="8" id="KW-1185">Reference proteome</keyword>
<evidence type="ECO:0000313" key="7">
    <source>
        <dbReference type="EMBL" id="MDO8225297.1"/>
    </source>
</evidence>
<keyword evidence="3" id="KW-0677">Repeat</keyword>
<dbReference type="EMBL" id="JAHBMK020000001">
    <property type="protein sequence ID" value="MDO8225297.1"/>
    <property type="molecule type" value="Genomic_DNA"/>
</dbReference>
<gene>
    <name evidence="7" type="ORF">KHP33_010630</name>
</gene>
<evidence type="ECO:0000256" key="6">
    <source>
        <dbReference type="PROSITE-ProRule" id="PRU00339"/>
    </source>
</evidence>
<dbReference type="Pfam" id="PF13424">
    <property type="entry name" value="TPR_12"/>
    <property type="match status" value="1"/>
</dbReference>
<dbReference type="InterPro" id="IPR051476">
    <property type="entry name" value="Bac_ResReg_Asp_Phosphatase"/>
</dbReference>
<dbReference type="RefSeq" id="WP_213402828.1">
    <property type="nucleotide sequence ID" value="NZ_JAHBMK020000001.1"/>
</dbReference>
<dbReference type="Gene3D" id="1.25.40.10">
    <property type="entry name" value="Tetratricopeptide repeat domain"/>
    <property type="match status" value="2"/>
</dbReference>
<comment type="similarity">
    <text evidence="5">Belongs to the Rap family.</text>
</comment>
<reference evidence="7" key="1">
    <citation type="submission" date="2023-07" db="EMBL/GenBank/DDBJ databases">
        <title>Biological control against Fusarium languescens, the causal agent of wilt in Jalapeno peppers, by a novel bacterial subspecies: Bacillus cabrialesii subsp. tritici TSO2.</title>
        <authorList>
            <person name="Montoya-Martinez A.C."/>
            <person name="Figueroa-Brambila K.M."/>
            <person name="Escalante-Beltran A."/>
            <person name="Lopez-Montoya N.D."/>
            <person name="Valenzuela-Ruiz V."/>
            <person name="Parra-Cota F.I."/>
            <person name="Estrada Alvarado M.I."/>
            <person name="De Los Santos Villalobos S."/>
        </authorList>
    </citation>
    <scope>NUCLEOTIDE SEQUENCE</scope>
    <source>
        <strain evidence="7">TSO2</strain>
    </source>
</reference>
<feature type="repeat" description="TPR" evidence="6">
    <location>
        <begin position="235"/>
        <end position="268"/>
    </location>
</feature>
<keyword evidence="2" id="KW-0963">Cytoplasm</keyword>
<accession>A0ABT9DKX6</accession>
<evidence type="ECO:0000256" key="5">
    <source>
        <dbReference type="ARBA" id="ARBA00038253"/>
    </source>
</evidence>
<organism evidence="7 8">
    <name type="scientific">Bacillus cabrialesii subsp. tritici</name>
    <dbReference type="NCBI Taxonomy" id="2944916"/>
    <lineage>
        <taxon>Bacteria</taxon>
        <taxon>Bacillati</taxon>
        <taxon>Bacillota</taxon>
        <taxon>Bacilli</taxon>
        <taxon>Bacillales</taxon>
        <taxon>Bacillaceae</taxon>
        <taxon>Bacillus</taxon>
        <taxon>Bacillus cabrialesii</taxon>
    </lineage>
</organism>
<evidence type="ECO:0000256" key="1">
    <source>
        <dbReference type="ARBA" id="ARBA00004496"/>
    </source>
</evidence>
<name>A0ABT9DKX6_9BACI</name>
<dbReference type="InterPro" id="IPR011990">
    <property type="entry name" value="TPR-like_helical_dom_sf"/>
</dbReference>
<dbReference type="SMART" id="SM00028">
    <property type="entry name" value="TPR"/>
    <property type="match status" value="4"/>
</dbReference>
<dbReference type="PANTHER" id="PTHR46630">
    <property type="entry name" value="TETRATRICOPEPTIDE REPEAT PROTEIN 29"/>
    <property type="match status" value="1"/>
</dbReference>
<proteinExistence type="inferred from homology"/>
<keyword evidence="4 6" id="KW-0802">TPR repeat</keyword>